<feature type="transmembrane region" description="Helical" evidence="1">
    <location>
        <begin position="41"/>
        <end position="62"/>
    </location>
</feature>
<accession>A0A011RZ78</accession>
<name>A0A011RZ78_9PROT</name>
<evidence type="ECO:0000313" key="4">
    <source>
        <dbReference type="Proteomes" id="UP000020077"/>
    </source>
</evidence>
<keyword evidence="1" id="KW-0472">Membrane</keyword>
<gene>
    <name evidence="3" type="ORF">AW09_000626</name>
    <name evidence="2" type="ORF">AW09_001387</name>
</gene>
<dbReference type="EMBL" id="JDVG02000235">
    <property type="protein sequence ID" value="KFB73357.1"/>
    <property type="molecule type" value="Genomic_DNA"/>
</dbReference>
<dbReference type="EMBL" id="JDVG02000104">
    <property type="protein sequence ID" value="KFB74094.1"/>
    <property type="molecule type" value="Genomic_DNA"/>
</dbReference>
<evidence type="ECO:0000313" key="3">
    <source>
        <dbReference type="EMBL" id="KFB74094.1"/>
    </source>
</evidence>
<comment type="caution">
    <text evidence="3">The sequence shown here is derived from an EMBL/GenBank/DDBJ whole genome shotgun (WGS) entry which is preliminary data.</text>
</comment>
<reference evidence="3 4" key="1">
    <citation type="submission" date="2014-02" db="EMBL/GenBank/DDBJ databases">
        <title>Expanding our view of genomic diversity in Candidatus Accumulibacter clades.</title>
        <authorList>
            <person name="Skennerton C.T."/>
            <person name="Barr J.J."/>
            <person name="Slater F.R."/>
            <person name="Bond P.L."/>
            <person name="Tyson G.W."/>
        </authorList>
    </citation>
    <scope>NUCLEOTIDE SEQUENCE [LARGE SCALE GENOMIC DNA]</scope>
    <source>
        <strain evidence="4">BA-91</strain>
    </source>
</reference>
<dbReference type="Proteomes" id="UP000020077">
    <property type="component" value="Unassembled WGS sequence"/>
</dbReference>
<dbReference type="AlphaFoldDB" id="A0A011RZ78"/>
<protein>
    <submittedName>
        <fullName evidence="3">Uncharacterized protein</fullName>
    </submittedName>
</protein>
<proteinExistence type="predicted"/>
<keyword evidence="1" id="KW-0812">Transmembrane</keyword>
<evidence type="ECO:0000256" key="1">
    <source>
        <dbReference type="SAM" id="Phobius"/>
    </source>
</evidence>
<evidence type="ECO:0000313" key="2">
    <source>
        <dbReference type="EMBL" id="KFB73357.1"/>
    </source>
</evidence>
<organism evidence="3 4">
    <name type="scientific">Candidatus Accumulibacter phosphatis</name>
    <dbReference type="NCBI Taxonomy" id="327160"/>
    <lineage>
        <taxon>Bacteria</taxon>
        <taxon>Pseudomonadati</taxon>
        <taxon>Pseudomonadota</taxon>
        <taxon>Betaproteobacteria</taxon>
        <taxon>Candidatus Accumulibacter</taxon>
    </lineage>
</organism>
<sequence length="91" mass="9855">MLTTGFTIFLAGALLLAKLPRRTMLRALKHDLLLDLAVTLLVLLIHWGTFSGVMAATVAGLLTSLATSGLKRLIGYADGQNYYPGRIRLDV</sequence>
<keyword evidence="1" id="KW-1133">Transmembrane helix</keyword>